<dbReference type="EMBL" id="JBHLWV010000028">
    <property type="protein sequence ID" value="MFC0316287.1"/>
    <property type="molecule type" value="Genomic_DNA"/>
</dbReference>
<gene>
    <name evidence="6" type="ORF">ACFFJD_15680</name>
</gene>
<comment type="caution">
    <text evidence="6">The sequence shown here is derived from an EMBL/GenBank/DDBJ whole genome shotgun (WGS) entry which is preliminary data.</text>
</comment>
<accession>A0ABV6HBL8</accession>
<sequence>MSSELYDLVGHGDLTVAPDVECFDGDVVQFVDGTRAHVDVLVLATGYRVSLPFLDPAVYDPAVGAMPLYQRVLTPERPGLFFVGFFQAVGSGIPLMELQAEWIGDLITGASVLPPEPVMRRWIDDDLAVLASRYGGSERHSMQVDFWRYRRALLEAGALRPHPSLRERLTRPLLGLR</sequence>
<evidence type="ECO:0000256" key="4">
    <source>
        <dbReference type="ARBA" id="ARBA00022827"/>
    </source>
</evidence>
<name>A0ABV6HBL8_9ACTN</name>
<keyword evidence="5" id="KW-0560">Oxidoreductase</keyword>
<reference evidence="6 7" key="1">
    <citation type="submission" date="2024-09" db="EMBL/GenBank/DDBJ databases">
        <authorList>
            <person name="Sun Q."/>
            <person name="Mori K."/>
        </authorList>
    </citation>
    <scope>NUCLEOTIDE SEQUENCE [LARGE SCALE GENOMIC DNA]</scope>
    <source>
        <strain evidence="6 7">CCM 7957</strain>
    </source>
</reference>
<evidence type="ECO:0000256" key="2">
    <source>
        <dbReference type="ARBA" id="ARBA00010139"/>
    </source>
</evidence>
<keyword evidence="4" id="KW-0274">FAD</keyword>
<dbReference type="SUPFAM" id="SSF51905">
    <property type="entry name" value="FAD/NAD(P)-binding domain"/>
    <property type="match status" value="1"/>
</dbReference>
<comment type="similarity">
    <text evidence="1">Belongs to the FMO family.</text>
</comment>
<dbReference type="Gene3D" id="3.50.50.60">
    <property type="entry name" value="FAD/NAD(P)-binding domain"/>
    <property type="match status" value="1"/>
</dbReference>
<evidence type="ECO:0000313" key="6">
    <source>
        <dbReference type="EMBL" id="MFC0316287.1"/>
    </source>
</evidence>
<dbReference type="Proteomes" id="UP001589783">
    <property type="component" value="Unassembled WGS sequence"/>
</dbReference>
<evidence type="ECO:0000313" key="7">
    <source>
        <dbReference type="Proteomes" id="UP001589783"/>
    </source>
</evidence>
<dbReference type="InterPro" id="IPR036188">
    <property type="entry name" value="FAD/NAD-bd_sf"/>
</dbReference>
<dbReference type="InterPro" id="IPR050346">
    <property type="entry name" value="FMO-like"/>
</dbReference>
<keyword evidence="3" id="KW-0285">Flavoprotein</keyword>
<evidence type="ECO:0000256" key="3">
    <source>
        <dbReference type="ARBA" id="ARBA00022630"/>
    </source>
</evidence>
<protein>
    <recommendedName>
        <fullName evidence="8">Flavin-containing monooxygenase</fullName>
    </recommendedName>
</protein>
<dbReference type="PANTHER" id="PTHR23023">
    <property type="entry name" value="DIMETHYLANILINE MONOOXYGENASE"/>
    <property type="match status" value="1"/>
</dbReference>
<keyword evidence="7" id="KW-1185">Reference proteome</keyword>
<proteinExistence type="inferred from homology"/>
<evidence type="ECO:0008006" key="8">
    <source>
        <dbReference type="Google" id="ProtNLM"/>
    </source>
</evidence>
<evidence type="ECO:0000256" key="5">
    <source>
        <dbReference type="ARBA" id="ARBA00023002"/>
    </source>
</evidence>
<evidence type="ECO:0000256" key="1">
    <source>
        <dbReference type="ARBA" id="ARBA00009183"/>
    </source>
</evidence>
<dbReference type="InterPro" id="IPR020946">
    <property type="entry name" value="Flavin_mOase-like"/>
</dbReference>
<comment type="similarity">
    <text evidence="2">Belongs to the FAD-binding monooxygenase family.</text>
</comment>
<dbReference type="RefSeq" id="WP_382365832.1">
    <property type="nucleotide sequence ID" value="NZ_JBHLWV010000028.1"/>
</dbReference>
<organism evidence="6 7">
    <name type="scientific">Gordonia phosphorivorans</name>
    <dbReference type="NCBI Taxonomy" id="1056982"/>
    <lineage>
        <taxon>Bacteria</taxon>
        <taxon>Bacillati</taxon>
        <taxon>Actinomycetota</taxon>
        <taxon>Actinomycetes</taxon>
        <taxon>Mycobacteriales</taxon>
        <taxon>Gordoniaceae</taxon>
        <taxon>Gordonia</taxon>
    </lineage>
</organism>
<dbReference type="Pfam" id="PF00743">
    <property type="entry name" value="FMO-like"/>
    <property type="match status" value="1"/>
</dbReference>